<keyword evidence="1" id="KW-0472">Membrane</keyword>
<dbReference type="EMBL" id="SEYY01005130">
    <property type="protein sequence ID" value="KAB7503444.1"/>
    <property type="molecule type" value="Genomic_DNA"/>
</dbReference>
<name>A0A5N5T9X6_9CRUS</name>
<evidence type="ECO:0000256" key="1">
    <source>
        <dbReference type="SAM" id="Phobius"/>
    </source>
</evidence>
<gene>
    <name evidence="2" type="ORF">Anas_14126</name>
</gene>
<organism evidence="2 3">
    <name type="scientific">Armadillidium nasatum</name>
    <dbReference type="NCBI Taxonomy" id="96803"/>
    <lineage>
        <taxon>Eukaryota</taxon>
        <taxon>Metazoa</taxon>
        <taxon>Ecdysozoa</taxon>
        <taxon>Arthropoda</taxon>
        <taxon>Crustacea</taxon>
        <taxon>Multicrustacea</taxon>
        <taxon>Malacostraca</taxon>
        <taxon>Eumalacostraca</taxon>
        <taxon>Peracarida</taxon>
        <taxon>Isopoda</taxon>
        <taxon>Oniscidea</taxon>
        <taxon>Crinocheta</taxon>
        <taxon>Armadillidiidae</taxon>
        <taxon>Armadillidium</taxon>
    </lineage>
</organism>
<accession>A0A5N5T9X6</accession>
<keyword evidence="3" id="KW-1185">Reference proteome</keyword>
<keyword evidence="1" id="KW-0812">Transmembrane</keyword>
<comment type="caution">
    <text evidence="2">The sequence shown here is derived from an EMBL/GenBank/DDBJ whole genome shotgun (WGS) entry which is preliminary data.</text>
</comment>
<reference evidence="2 3" key="1">
    <citation type="journal article" date="2019" name="PLoS Biol.">
        <title>Sex chromosomes control vertical transmission of feminizing Wolbachia symbionts in an isopod.</title>
        <authorList>
            <person name="Becking T."/>
            <person name="Chebbi M.A."/>
            <person name="Giraud I."/>
            <person name="Moumen B."/>
            <person name="Laverre T."/>
            <person name="Caubet Y."/>
            <person name="Peccoud J."/>
            <person name="Gilbert C."/>
            <person name="Cordaux R."/>
        </authorList>
    </citation>
    <scope>NUCLEOTIDE SEQUENCE [LARGE SCALE GENOMIC DNA]</scope>
    <source>
        <strain evidence="2">ANa2</strain>
        <tissue evidence="2">Whole body excluding digestive tract and cuticle</tissue>
    </source>
</reference>
<feature type="transmembrane region" description="Helical" evidence="1">
    <location>
        <begin position="50"/>
        <end position="69"/>
    </location>
</feature>
<dbReference type="Proteomes" id="UP000326759">
    <property type="component" value="Unassembled WGS sequence"/>
</dbReference>
<evidence type="ECO:0000313" key="3">
    <source>
        <dbReference type="Proteomes" id="UP000326759"/>
    </source>
</evidence>
<proteinExistence type="predicted"/>
<protein>
    <submittedName>
        <fullName evidence="2">Uncharacterized protein</fullName>
    </submittedName>
</protein>
<dbReference type="AlphaFoldDB" id="A0A5N5T9X6"/>
<evidence type="ECO:0000313" key="2">
    <source>
        <dbReference type="EMBL" id="KAB7503444.1"/>
    </source>
</evidence>
<feature type="non-terminal residue" evidence="2">
    <location>
        <position position="1"/>
    </location>
</feature>
<keyword evidence="1" id="KW-1133">Transmembrane helix</keyword>
<feature type="transmembrane region" description="Helical" evidence="1">
    <location>
        <begin position="24"/>
        <end position="41"/>
    </location>
</feature>
<sequence length="111" mass="13073">THKFSVIIAKFLEIPNVSYSELNIYYFCTIYQVIYVAWLLVKQDDDKTPFIIPGIFNLVLVLISYYSLFEGGERLFTENGIYLQYFNLIIVLIFHSFICSVNLYLNFANYP</sequence>
<feature type="transmembrane region" description="Helical" evidence="1">
    <location>
        <begin position="81"/>
        <end position="105"/>
    </location>
</feature>